<reference evidence="5 7" key="1">
    <citation type="journal article" date="2015" name="Genome Announc.">
        <title>Draft Genome Sequence of a Heterotrophic Facultative Anaerobic Thermophilic Bacterium, Ardenticatena maritima Strain 110ST.</title>
        <authorList>
            <person name="Kawaichi S."/>
            <person name="Yoshida T."/>
            <person name="Sako Y."/>
            <person name="Nakamura R."/>
        </authorList>
    </citation>
    <scope>NUCLEOTIDE SEQUENCE [LARGE SCALE GENOMIC DNA]</scope>
    <source>
        <strain evidence="5 7">110S</strain>
    </source>
</reference>
<dbReference type="CDD" id="cd00609">
    <property type="entry name" value="AAT_like"/>
    <property type="match status" value="1"/>
</dbReference>
<dbReference type="InterPro" id="IPR004838">
    <property type="entry name" value="NHTrfase_class1_PyrdxlP-BS"/>
</dbReference>
<accession>A0A0M8K6I2</accession>
<dbReference type="EMBL" id="LGKN01000005">
    <property type="protein sequence ID" value="KPL87964.1"/>
    <property type="molecule type" value="Genomic_DNA"/>
</dbReference>
<dbReference type="SUPFAM" id="SSF53383">
    <property type="entry name" value="PLP-dependent transferases"/>
    <property type="match status" value="1"/>
</dbReference>
<comment type="caution">
    <text evidence="5">The sequence shown here is derived from an EMBL/GenBank/DDBJ whole genome shotgun (WGS) entry which is preliminary data.</text>
</comment>
<evidence type="ECO:0000313" key="6">
    <source>
        <dbReference type="EMBL" id="KPL87964.1"/>
    </source>
</evidence>
<dbReference type="PANTHER" id="PTHR42885:SF1">
    <property type="entry name" value="THREONINE-PHOSPHATE DECARBOXYLASE"/>
    <property type="match status" value="1"/>
</dbReference>
<comment type="cofactor">
    <cofactor evidence="1 3">
        <name>pyridoxal 5'-phosphate</name>
        <dbReference type="ChEBI" id="CHEBI:597326"/>
    </cofactor>
</comment>
<dbReference type="EMBL" id="BBZA01000010">
    <property type="protein sequence ID" value="GAP61732.1"/>
    <property type="molecule type" value="Genomic_DNA"/>
</dbReference>
<feature type="domain" description="Aminotransferase class I/classII large" evidence="4">
    <location>
        <begin position="23"/>
        <end position="355"/>
    </location>
</feature>
<keyword evidence="3" id="KW-0032">Aminotransferase</keyword>
<dbReference type="Pfam" id="PF00155">
    <property type="entry name" value="Aminotran_1_2"/>
    <property type="match status" value="1"/>
</dbReference>
<keyword evidence="7" id="KW-1185">Reference proteome</keyword>
<dbReference type="AlphaFoldDB" id="A0A0M8K6I2"/>
<keyword evidence="3" id="KW-0808">Transferase</keyword>
<dbReference type="EC" id="2.6.1.-" evidence="3"/>
<dbReference type="Gene3D" id="3.40.640.10">
    <property type="entry name" value="Type I PLP-dependent aspartate aminotransferase-like (Major domain)"/>
    <property type="match status" value="1"/>
</dbReference>
<dbReference type="PROSITE" id="PS00105">
    <property type="entry name" value="AA_TRANSFER_CLASS_1"/>
    <property type="match status" value="1"/>
</dbReference>
<dbReference type="InterPro" id="IPR004839">
    <property type="entry name" value="Aminotransferase_I/II_large"/>
</dbReference>
<dbReference type="GO" id="GO:0008483">
    <property type="term" value="F:transaminase activity"/>
    <property type="evidence" value="ECO:0007669"/>
    <property type="project" value="UniProtKB-KW"/>
</dbReference>
<evidence type="ECO:0000313" key="7">
    <source>
        <dbReference type="Proteomes" id="UP000037784"/>
    </source>
</evidence>
<dbReference type="InterPro" id="IPR015421">
    <property type="entry name" value="PyrdxlP-dep_Trfase_major"/>
</dbReference>
<protein>
    <recommendedName>
        <fullName evidence="3">Aminotransferase</fullName>
        <ecNumber evidence="3">2.6.1.-</ecNumber>
    </recommendedName>
</protein>
<dbReference type="OrthoDB" id="9813612at2"/>
<gene>
    <name evidence="5" type="ORF">ARMA_0155</name>
    <name evidence="6" type="ORF">SE16_10610</name>
</gene>
<dbReference type="GO" id="GO:0030170">
    <property type="term" value="F:pyridoxal phosphate binding"/>
    <property type="evidence" value="ECO:0007669"/>
    <property type="project" value="InterPro"/>
</dbReference>
<keyword evidence="2" id="KW-0663">Pyridoxal phosphate</keyword>
<proteinExistence type="inferred from homology"/>
<dbReference type="STRING" id="872965.SE16_10610"/>
<reference evidence="6 8" key="2">
    <citation type="submission" date="2015-07" db="EMBL/GenBank/DDBJ databases">
        <title>Whole genome sequence of Ardenticatena maritima DSM 23922.</title>
        <authorList>
            <person name="Hemp J."/>
            <person name="Ward L.M."/>
            <person name="Pace L.A."/>
            <person name="Fischer W.W."/>
        </authorList>
    </citation>
    <scope>NUCLEOTIDE SEQUENCE [LARGE SCALE GENOMIC DNA]</scope>
    <source>
        <strain evidence="6 8">110S</strain>
    </source>
</reference>
<organism evidence="5 7">
    <name type="scientific">Ardenticatena maritima</name>
    <dbReference type="NCBI Taxonomy" id="872965"/>
    <lineage>
        <taxon>Bacteria</taxon>
        <taxon>Bacillati</taxon>
        <taxon>Chloroflexota</taxon>
        <taxon>Ardenticatenia</taxon>
        <taxon>Ardenticatenales</taxon>
        <taxon>Ardenticatenaceae</taxon>
        <taxon>Ardenticatena</taxon>
    </lineage>
</organism>
<evidence type="ECO:0000256" key="1">
    <source>
        <dbReference type="ARBA" id="ARBA00001933"/>
    </source>
</evidence>
<dbReference type="InterPro" id="IPR015424">
    <property type="entry name" value="PyrdxlP-dep_Trfase"/>
</dbReference>
<dbReference type="Gene3D" id="3.90.1150.10">
    <property type="entry name" value="Aspartate Aminotransferase, domain 1"/>
    <property type="match status" value="1"/>
</dbReference>
<evidence type="ECO:0000313" key="8">
    <source>
        <dbReference type="Proteomes" id="UP000050502"/>
    </source>
</evidence>
<evidence type="ECO:0000259" key="4">
    <source>
        <dbReference type="Pfam" id="PF00155"/>
    </source>
</evidence>
<comment type="similarity">
    <text evidence="3">Belongs to the class-I pyridoxal-phosphate-dependent aminotransferase family.</text>
</comment>
<reference evidence="7" key="3">
    <citation type="submission" date="2015-08" db="EMBL/GenBank/DDBJ databases">
        <title>Draft Genome Sequence of a Heterotrophic Facultative Anaerobic Bacterium Ardenticatena maritima Strain 110S.</title>
        <authorList>
            <person name="Kawaichi S."/>
            <person name="Yoshida T."/>
            <person name="Sako Y."/>
            <person name="Nakamura R."/>
        </authorList>
    </citation>
    <scope>NUCLEOTIDE SEQUENCE [LARGE SCALE GENOMIC DNA]</scope>
    <source>
        <strain evidence="7">110S</strain>
    </source>
</reference>
<dbReference type="Proteomes" id="UP000037784">
    <property type="component" value="Unassembled WGS sequence"/>
</dbReference>
<dbReference type="InterPro" id="IPR015422">
    <property type="entry name" value="PyrdxlP-dep_Trfase_small"/>
</dbReference>
<evidence type="ECO:0000256" key="3">
    <source>
        <dbReference type="RuleBase" id="RU000481"/>
    </source>
</evidence>
<evidence type="ECO:0000313" key="5">
    <source>
        <dbReference type="EMBL" id="GAP61732.1"/>
    </source>
</evidence>
<dbReference type="RefSeq" id="WP_054491683.1">
    <property type="nucleotide sequence ID" value="NZ_BBZA01000010.1"/>
</dbReference>
<sequence>MSTVAHGALDYGELARLGLTPDDVLDFSSNINPFGPPPALVAALREALSAPLLARYPDRECLAVRRRLAALHGVSPAHVLVGNGSADLIALLMQVLARGKRVAVLAPTFGEYAHAAALAGATVHVVPRPGWRMTTNATFTPAPDEGVDACAKRLAALAPDIVVLCNPNNPTGDYLPPAALAHLRQAVPHALWLLDAAYEAFCDSLSQPAAPSAQTIVLHSLTKDFALAGLRLGYLLASPDIAARLYAAQPPWNVNALAQHAALLALDALDWRAHTIADLLVERRRVEAHLHAVGWSPYPTTTNFLLLPVGNGARMRQRLLAHGLLVRDAASFGLPHCIRIAVRRPEENDRLLAHLGSPPTTT</sequence>
<evidence type="ECO:0000256" key="2">
    <source>
        <dbReference type="ARBA" id="ARBA00022898"/>
    </source>
</evidence>
<name>A0A0M8K6I2_9CHLR</name>
<dbReference type="Proteomes" id="UP000050502">
    <property type="component" value="Unassembled WGS sequence"/>
</dbReference>
<dbReference type="PANTHER" id="PTHR42885">
    <property type="entry name" value="HISTIDINOL-PHOSPHATE AMINOTRANSFERASE-RELATED"/>
    <property type="match status" value="1"/>
</dbReference>
<dbReference type="InParanoid" id="A0A0M8K6I2"/>